<gene>
    <name evidence="1" type="ORF">NPIL_34091</name>
</gene>
<organism evidence="1 2">
    <name type="scientific">Nephila pilipes</name>
    <name type="common">Giant wood spider</name>
    <name type="synonym">Nephila maculata</name>
    <dbReference type="NCBI Taxonomy" id="299642"/>
    <lineage>
        <taxon>Eukaryota</taxon>
        <taxon>Metazoa</taxon>
        <taxon>Ecdysozoa</taxon>
        <taxon>Arthropoda</taxon>
        <taxon>Chelicerata</taxon>
        <taxon>Arachnida</taxon>
        <taxon>Araneae</taxon>
        <taxon>Araneomorphae</taxon>
        <taxon>Entelegynae</taxon>
        <taxon>Araneoidea</taxon>
        <taxon>Nephilidae</taxon>
        <taxon>Nephila</taxon>
    </lineage>
</organism>
<evidence type="ECO:0000313" key="2">
    <source>
        <dbReference type="Proteomes" id="UP000887013"/>
    </source>
</evidence>
<reference evidence="1" key="1">
    <citation type="submission" date="2020-08" db="EMBL/GenBank/DDBJ databases">
        <title>Multicomponent nature underlies the extraordinary mechanical properties of spider dragline silk.</title>
        <authorList>
            <person name="Kono N."/>
            <person name="Nakamura H."/>
            <person name="Mori M."/>
            <person name="Yoshida Y."/>
            <person name="Ohtoshi R."/>
            <person name="Malay A.D."/>
            <person name="Moran D.A.P."/>
            <person name="Tomita M."/>
            <person name="Numata K."/>
            <person name="Arakawa K."/>
        </authorList>
    </citation>
    <scope>NUCLEOTIDE SEQUENCE</scope>
</reference>
<dbReference type="Proteomes" id="UP000887013">
    <property type="component" value="Unassembled WGS sequence"/>
</dbReference>
<dbReference type="AlphaFoldDB" id="A0A8X6P5V6"/>
<sequence length="85" mass="9600">MPVACELPALFCNTERSLLIASRTFFVITENFGIASSLHDLRRCTTNAKRSYAILDHSAQASMNVETYLKFLDACRIEKLRGARM</sequence>
<keyword evidence="2" id="KW-1185">Reference proteome</keyword>
<name>A0A8X6P5V6_NEPPI</name>
<comment type="caution">
    <text evidence="1">The sequence shown here is derived from an EMBL/GenBank/DDBJ whole genome shotgun (WGS) entry which is preliminary data.</text>
</comment>
<protein>
    <submittedName>
        <fullName evidence="1">Uncharacterized protein</fullName>
    </submittedName>
</protein>
<proteinExistence type="predicted"/>
<accession>A0A8X6P5V6</accession>
<evidence type="ECO:0000313" key="1">
    <source>
        <dbReference type="EMBL" id="GFT47926.1"/>
    </source>
</evidence>
<dbReference type="EMBL" id="BMAW01064943">
    <property type="protein sequence ID" value="GFT47926.1"/>
    <property type="molecule type" value="Genomic_DNA"/>
</dbReference>